<dbReference type="InterPro" id="IPR045239">
    <property type="entry name" value="bHLH95_bHLH"/>
</dbReference>
<dbReference type="Gene3D" id="4.10.280.10">
    <property type="entry name" value="Helix-loop-helix DNA-binding domain"/>
    <property type="match status" value="1"/>
</dbReference>
<evidence type="ECO:0000256" key="1">
    <source>
        <dbReference type="ARBA" id="ARBA00004123"/>
    </source>
</evidence>
<dbReference type="SUPFAM" id="SSF47459">
    <property type="entry name" value="HLH, helix-loop-helix DNA-binding domain"/>
    <property type="match status" value="1"/>
</dbReference>
<evidence type="ECO:0000256" key="4">
    <source>
        <dbReference type="ARBA" id="ARBA00023163"/>
    </source>
</evidence>
<dbReference type="GO" id="GO:0000981">
    <property type="term" value="F:DNA-binding transcription factor activity, RNA polymerase II-specific"/>
    <property type="evidence" value="ECO:0007669"/>
    <property type="project" value="TreeGrafter"/>
</dbReference>
<dbReference type="Pfam" id="PF00010">
    <property type="entry name" value="HLH"/>
    <property type="match status" value="1"/>
</dbReference>
<dbReference type="InterPro" id="IPR045843">
    <property type="entry name" value="IND-like"/>
</dbReference>
<keyword evidence="8" id="KW-1185">Reference proteome</keyword>
<accession>A0AAP0GYX9</accession>
<evidence type="ECO:0000313" key="8">
    <source>
        <dbReference type="Proteomes" id="UP001408789"/>
    </source>
</evidence>
<keyword evidence="2" id="KW-0805">Transcription regulation</keyword>
<gene>
    <name evidence="7" type="ORF">SSX86_015476</name>
</gene>
<dbReference type="GO" id="GO:0046983">
    <property type="term" value="F:protein dimerization activity"/>
    <property type="evidence" value="ECO:0007669"/>
    <property type="project" value="InterPro"/>
</dbReference>
<keyword evidence="4" id="KW-0804">Transcription</keyword>
<dbReference type="SMART" id="SM00353">
    <property type="entry name" value="HLH"/>
    <property type="match status" value="1"/>
</dbReference>
<dbReference type="PANTHER" id="PTHR16223">
    <property type="entry name" value="TRANSCRIPTION FACTOR BHLH83-RELATED"/>
    <property type="match status" value="1"/>
</dbReference>
<feature type="domain" description="BHLH" evidence="6">
    <location>
        <begin position="154"/>
        <end position="203"/>
    </location>
</feature>
<comment type="caution">
    <text evidence="7">The sequence shown here is derived from an EMBL/GenBank/DDBJ whole genome shotgun (WGS) entry which is preliminary data.</text>
</comment>
<dbReference type="GO" id="GO:0005634">
    <property type="term" value="C:nucleus"/>
    <property type="evidence" value="ECO:0007669"/>
    <property type="project" value="UniProtKB-SubCell"/>
</dbReference>
<dbReference type="InterPro" id="IPR036638">
    <property type="entry name" value="HLH_DNA-bd_sf"/>
</dbReference>
<evidence type="ECO:0000259" key="6">
    <source>
        <dbReference type="PROSITE" id="PS50888"/>
    </source>
</evidence>
<dbReference type="EMBL" id="JBCNJP010000016">
    <property type="protein sequence ID" value="KAK9066074.1"/>
    <property type="molecule type" value="Genomic_DNA"/>
</dbReference>
<protein>
    <recommendedName>
        <fullName evidence="6">BHLH domain-containing protein</fullName>
    </recommendedName>
</protein>
<name>A0AAP0GYX9_9ASTR</name>
<evidence type="ECO:0000256" key="5">
    <source>
        <dbReference type="ARBA" id="ARBA00023242"/>
    </source>
</evidence>
<comment type="subcellular location">
    <subcellularLocation>
        <location evidence="1">Nucleus</location>
    </subcellularLocation>
</comment>
<dbReference type="AlphaFoldDB" id="A0AAP0GYX9"/>
<reference evidence="7 8" key="1">
    <citation type="submission" date="2024-04" db="EMBL/GenBank/DDBJ databases">
        <title>The reference genome of an endangered Asteraceae, Deinandra increscens subsp. villosa, native to the Central Coast of California.</title>
        <authorList>
            <person name="Guilliams M."/>
            <person name="Hasenstab-Lehman K."/>
            <person name="Meyer R."/>
            <person name="Mcevoy S."/>
        </authorList>
    </citation>
    <scope>NUCLEOTIDE SEQUENCE [LARGE SCALE GENOMIC DNA]</scope>
    <source>
        <tissue evidence="7">Leaf</tissue>
    </source>
</reference>
<proteinExistence type="predicted"/>
<dbReference type="CDD" id="cd11393">
    <property type="entry name" value="bHLH_AtbHLH_like"/>
    <property type="match status" value="1"/>
</dbReference>
<sequence length="258" mass="28550">MALSYYNWPENNSAAVTAYHPLFRPPSPLPEMFSFHEESTYYDTGSINSIFDQNDIFTPAGNVINPLPEFQVSTFTYQDPYYSNFPYSPEQFLPAVKYAMAPELPLPETGCYGGDSGCVAFPAWCGGGGGDGNYGQVEVKRKTQELGKLVPGGGSLSAQSMAARVRRRRISEKTQELGKLVPGGQKMNTAEMFQAAFKYIKFLQAQIGVLKLMQSLPESEEVMSNGEMEALVTCTMMQEKLYTAEKCIGPNTWQESSK</sequence>
<dbReference type="InterPro" id="IPR011598">
    <property type="entry name" value="bHLH_dom"/>
</dbReference>
<organism evidence="7 8">
    <name type="scientific">Deinandra increscens subsp. villosa</name>
    <dbReference type="NCBI Taxonomy" id="3103831"/>
    <lineage>
        <taxon>Eukaryota</taxon>
        <taxon>Viridiplantae</taxon>
        <taxon>Streptophyta</taxon>
        <taxon>Embryophyta</taxon>
        <taxon>Tracheophyta</taxon>
        <taxon>Spermatophyta</taxon>
        <taxon>Magnoliopsida</taxon>
        <taxon>eudicotyledons</taxon>
        <taxon>Gunneridae</taxon>
        <taxon>Pentapetalae</taxon>
        <taxon>asterids</taxon>
        <taxon>campanulids</taxon>
        <taxon>Asterales</taxon>
        <taxon>Asteraceae</taxon>
        <taxon>Asteroideae</taxon>
        <taxon>Heliantheae alliance</taxon>
        <taxon>Madieae</taxon>
        <taxon>Madiinae</taxon>
        <taxon>Deinandra</taxon>
    </lineage>
</organism>
<evidence type="ECO:0000313" key="7">
    <source>
        <dbReference type="EMBL" id="KAK9066074.1"/>
    </source>
</evidence>
<dbReference type="GO" id="GO:0000978">
    <property type="term" value="F:RNA polymerase II cis-regulatory region sequence-specific DNA binding"/>
    <property type="evidence" value="ECO:0007669"/>
    <property type="project" value="TreeGrafter"/>
</dbReference>
<dbReference type="PROSITE" id="PS50888">
    <property type="entry name" value="BHLH"/>
    <property type="match status" value="1"/>
</dbReference>
<keyword evidence="5" id="KW-0539">Nucleus</keyword>
<evidence type="ECO:0000256" key="3">
    <source>
        <dbReference type="ARBA" id="ARBA00023125"/>
    </source>
</evidence>
<dbReference type="Proteomes" id="UP001408789">
    <property type="component" value="Unassembled WGS sequence"/>
</dbReference>
<evidence type="ECO:0000256" key="2">
    <source>
        <dbReference type="ARBA" id="ARBA00023015"/>
    </source>
</evidence>
<keyword evidence="3" id="KW-0238">DNA-binding</keyword>
<dbReference type="PANTHER" id="PTHR16223:SF49">
    <property type="entry name" value="TRANSCRIPTION FACTOR BHLH52-RELATED"/>
    <property type="match status" value="1"/>
</dbReference>